<evidence type="ECO:0000256" key="3">
    <source>
        <dbReference type="ARBA" id="ARBA00022729"/>
    </source>
</evidence>
<dbReference type="GO" id="GO:0009279">
    <property type="term" value="C:cell outer membrane"/>
    <property type="evidence" value="ECO:0007669"/>
    <property type="project" value="UniProtKB-SubCell"/>
</dbReference>
<gene>
    <name evidence="7" type="ORF">DI53_0684</name>
</gene>
<reference evidence="8" key="1">
    <citation type="submission" date="2014-04" db="EMBL/GenBank/DDBJ databases">
        <title>Whole-Genome optical mapping and complete genome sequence of Sphingobacterium deserti sp. nov., a new spaces isolated from desert in the west of China.</title>
        <authorList>
            <person name="Teng C."/>
            <person name="Zhou Z."/>
            <person name="Li X."/>
            <person name="Chen M."/>
            <person name="Lin M."/>
            <person name="Wang L."/>
            <person name="Su S."/>
            <person name="Zhang C."/>
            <person name="Zhang W."/>
        </authorList>
    </citation>
    <scope>NUCLEOTIDE SEQUENCE [LARGE SCALE GENOMIC DNA]</scope>
    <source>
        <strain evidence="8">ACCC05744</strain>
    </source>
</reference>
<dbReference type="SUPFAM" id="SSF48452">
    <property type="entry name" value="TPR-like"/>
    <property type="match status" value="1"/>
</dbReference>
<evidence type="ECO:0000256" key="4">
    <source>
        <dbReference type="ARBA" id="ARBA00023136"/>
    </source>
</evidence>
<evidence type="ECO:0000259" key="6">
    <source>
        <dbReference type="Pfam" id="PF07980"/>
    </source>
</evidence>
<accession>A0A0B8TBJ0</accession>
<dbReference type="eggNOG" id="ENOG502Z7IY">
    <property type="taxonomic scope" value="Bacteria"/>
</dbReference>
<evidence type="ECO:0000256" key="5">
    <source>
        <dbReference type="ARBA" id="ARBA00023237"/>
    </source>
</evidence>
<dbReference type="PATRIC" id="fig|1229276.3.peg.707"/>
<dbReference type="InterPro" id="IPR012944">
    <property type="entry name" value="SusD_RagB_dom"/>
</dbReference>
<evidence type="ECO:0000256" key="1">
    <source>
        <dbReference type="ARBA" id="ARBA00004442"/>
    </source>
</evidence>
<keyword evidence="5" id="KW-0998">Cell outer membrane</keyword>
<dbReference type="Pfam" id="PF07980">
    <property type="entry name" value="SusD_RagB"/>
    <property type="match status" value="1"/>
</dbReference>
<evidence type="ECO:0000313" key="7">
    <source>
        <dbReference type="EMBL" id="KGE15580.1"/>
    </source>
</evidence>
<dbReference type="OrthoDB" id="9783641at2"/>
<dbReference type="Gene3D" id="1.25.40.390">
    <property type="match status" value="1"/>
</dbReference>
<organism evidence="7 8">
    <name type="scientific">Sphingobacterium deserti</name>
    <dbReference type="NCBI Taxonomy" id="1229276"/>
    <lineage>
        <taxon>Bacteria</taxon>
        <taxon>Pseudomonadati</taxon>
        <taxon>Bacteroidota</taxon>
        <taxon>Sphingobacteriia</taxon>
        <taxon>Sphingobacteriales</taxon>
        <taxon>Sphingobacteriaceae</taxon>
        <taxon>Sphingobacterium</taxon>
    </lineage>
</organism>
<feature type="domain" description="RagB/SusD" evidence="6">
    <location>
        <begin position="420"/>
        <end position="555"/>
    </location>
</feature>
<dbReference type="RefSeq" id="WP_052072018.1">
    <property type="nucleotide sequence ID" value="NZ_JJMU01000010.1"/>
</dbReference>
<proteinExistence type="inferred from homology"/>
<keyword evidence="4" id="KW-0472">Membrane</keyword>
<name>A0A0B8TBJ0_9SPHI</name>
<protein>
    <submittedName>
        <fullName evidence="7">RagB/SusD domain protein</fullName>
    </submittedName>
</protein>
<dbReference type="AlphaFoldDB" id="A0A0B8TBJ0"/>
<evidence type="ECO:0000256" key="2">
    <source>
        <dbReference type="ARBA" id="ARBA00006275"/>
    </source>
</evidence>
<keyword evidence="8" id="KW-1185">Reference proteome</keyword>
<dbReference type="STRING" id="1229276.DI53_0684"/>
<dbReference type="InterPro" id="IPR011990">
    <property type="entry name" value="TPR-like_helical_dom_sf"/>
</dbReference>
<comment type="subcellular location">
    <subcellularLocation>
        <location evidence="1">Cell outer membrane</location>
    </subcellularLocation>
</comment>
<reference evidence="7 8" key="2">
    <citation type="journal article" date="2015" name="PLoS ONE">
        <title>Whole-Genome Optical Mapping and Finished Genome Sequence of Sphingobacterium deserti sp. nov., a New Species Isolated from the Western Desert of China.</title>
        <authorList>
            <person name="Teng C."/>
            <person name="Zhou Z."/>
            <person name="Molnar I."/>
            <person name="Li X."/>
            <person name="Tang R."/>
            <person name="Chen M."/>
            <person name="Wang L."/>
            <person name="Su S."/>
            <person name="Zhang W."/>
            <person name="Lin M."/>
        </authorList>
    </citation>
    <scope>NUCLEOTIDE SEQUENCE [LARGE SCALE GENOMIC DNA]</scope>
    <source>
        <strain evidence="8">ACCC05744</strain>
    </source>
</reference>
<comment type="caution">
    <text evidence="7">The sequence shown here is derived from an EMBL/GenBank/DDBJ whole genome shotgun (WGS) entry which is preliminary data.</text>
</comment>
<comment type="similarity">
    <text evidence="2">Belongs to the SusD family.</text>
</comment>
<dbReference type="EMBL" id="JJMU01000010">
    <property type="protein sequence ID" value="KGE15580.1"/>
    <property type="molecule type" value="Genomic_DNA"/>
</dbReference>
<sequence>MKKHRLSAYSRFTILISGLVLCIAACTNLDENLYSSLDGNTFIRSKNNLIQAFLVNYDRAYSSVCDGERFGDAFIINENSADQMMTVTRTSGGWFDGGVYHRAHYHTWTPNDDYTSGIWNSLYGVITTSINTTADIQALDLSALPDISSADTSLMLTELRTIRAWEYLRLFDFYRNIILVPEGKPTEYTSLSQSTPMEIFQYIENELLAVIPKLNTKADFGSNVNAYGRWTKAGAAALLARLYLNAQVYIGQDRFNDCATICLDIINGVYGQYAIDPRWDGPFDWNNVESPENIFTFPSSFSGSSYHYSARLYGWSYPFGSEVYFGYSSFANPRYALQPGRDVDSVEYTFDLGKPFVKFAKYEDDIRLAKYRNTAANTREGLFLYGYLDYTNSQGNTALVQNPQNGGPYFLRDQVGQFGNTPAGTAIANKTSNMGSGDENSGLRMIKYPMYADGNPEYQRNAGFAEIRLAEIYYALAECKFRAGQRDEAARLLNTVRSRYYPAGSTSLYTAGGSELTELELLDEWGREFCFEGRRRIDLIRWNRYNTGTWWDKTPDPDDHTKIVCIGALVMNLNRNLVQNPGY</sequence>
<keyword evidence="3" id="KW-0732">Signal</keyword>
<evidence type="ECO:0000313" key="8">
    <source>
        <dbReference type="Proteomes" id="UP000031802"/>
    </source>
</evidence>
<dbReference type="Proteomes" id="UP000031802">
    <property type="component" value="Unassembled WGS sequence"/>
</dbReference>